<keyword evidence="8 9" id="KW-0456">Lyase</keyword>
<evidence type="ECO:0000256" key="3">
    <source>
        <dbReference type="ARBA" id="ARBA00008737"/>
    </source>
</evidence>
<dbReference type="Proteomes" id="UP000321805">
    <property type="component" value="Chromosome"/>
</dbReference>
<dbReference type="UniPathway" id="UPA00035">
    <property type="reaction ID" value="UER00043"/>
</dbReference>
<dbReference type="CDD" id="cd00331">
    <property type="entry name" value="IGPS"/>
    <property type="match status" value="1"/>
</dbReference>
<evidence type="ECO:0000256" key="9">
    <source>
        <dbReference type="HAMAP-Rule" id="MF_00134"/>
    </source>
</evidence>
<proteinExistence type="inferred from homology"/>
<dbReference type="InterPro" id="IPR013798">
    <property type="entry name" value="Indole-3-glycerol_P_synth_dom"/>
</dbReference>
<feature type="domain" description="Indole-3-glycerol phosphate synthase" evidence="10">
    <location>
        <begin position="5"/>
        <end position="256"/>
    </location>
</feature>
<dbReference type="EMBL" id="CP042430">
    <property type="protein sequence ID" value="QEC49620.1"/>
    <property type="molecule type" value="Genomic_DNA"/>
</dbReference>
<dbReference type="InterPro" id="IPR011060">
    <property type="entry name" value="RibuloseP-bd_barrel"/>
</dbReference>
<evidence type="ECO:0000256" key="5">
    <source>
        <dbReference type="ARBA" id="ARBA00022793"/>
    </source>
</evidence>
<protein>
    <recommendedName>
        <fullName evidence="9">Indole-3-glycerol phosphate synthase</fullName>
        <shortName evidence="9">IGPS</shortName>
        <ecNumber evidence="9">4.1.1.48</ecNumber>
    </recommendedName>
</protein>
<dbReference type="OrthoDB" id="9804217at2"/>
<dbReference type="NCBIfam" id="NF001377">
    <property type="entry name" value="PRK00278.2-4"/>
    <property type="match status" value="1"/>
</dbReference>
<accession>A0A5B8U9A6</accession>
<dbReference type="PANTHER" id="PTHR22854:SF2">
    <property type="entry name" value="INDOLE-3-GLYCEROL-PHOSPHATE SYNTHASE"/>
    <property type="match status" value="1"/>
</dbReference>
<evidence type="ECO:0000256" key="1">
    <source>
        <dbReference type="ARBA" id="ARBA00001633"/>
    </source>
</evidence>
<dbReference type="GO" id="GO:0004640">
    <property type="term" value="F:phosphoribosylanthranilate isomerase activity"/>
    <property type="evidence" value="ECO:0007669"/>
    <property type="project" value="TreeGrafter"/>
</dbReference>
<dbReference type="SUPFAM" id="SSF51366">
    <property type="entry name" value="Ribulose-phoshate binding barrel"/>
    <property type="match status" value="1"/>
</dbReference>
<organism evidence="11 12">
    <name type="scientific">Baekduia soli</name>
    <dbReference type="NCBI Taxonomy" id="496014"/>
    <lineage>
        <taxon>Bacteria</taxon>
        <taxon>Bacillati</taxon>
        <taxon>Actinomycetota</taxon>
        <taxon>Thermoleophilia</taxon>
        <taxon>Solirubrobacterales</taxon>
        <taxon>Baekduiaceae</taxon>
        <taxon>Baekduia</taxon>
    </lineage>
</organism>
<dbReference type="GO" id="GO:0000162">
    <property type="term" value="P:L-tryptophan biosynthetic process"/>
    <property type="evidence" value="ECO:0007669"/>
    <property type="project" value="UniProtKB-UniRule"/>
</dbReference>
<dbReference type="PANTHER" id="PTHR22854">
    <property type="entry name" value="TRYPTOPHAN BIOSYNTHESIS PROTEIN"/>
    <property type="match status" value="1"/>
</dbReference>
<comment type="similarity">
    <text evidence="3 9">Belongs to the TrpC family.</text>
</comment>
<sequence>MNNVLERIVDVTREEVRRRRKEVPMADLEARIHHAHDGRPFSEALVRPGVSVIAEHKRRSPSAGEIREGATVTEIAQAYERGGAAALSVLTEGPHFGGTLGDLEEARRATTLPILRKDFIVDAYQIYEAVVAGADAILLIVAALDPADLVTLHREALAVDLDVLVEVHDESELDTALEVIDADVIGINNRDLGDFSVDVERTYELLSDVPAGKTVVSESGFHTREQVEELERVGVDAVLIGETLMRAPDPEAALRVLIGHGGSGADDAL</sequence>
<comment type="catalytic activity">
    <reaction evidence="1 9">
        <text>1-(2-carboxyphenylamino)-1-deoxy-D-ribulose 5-phosphate + H(+) = (1S,2R)-1-C-(indol-3-yl)glycerol 3-phosphate + CO2 + H2O</text>
        <dbReference type="Rhea" id="RHEA:23476"/>
        <dbReference type="ChEBI" id="CHEBI:15377"/>
        <dbReference type="ChEBI" id="CHEBI:15378"/>
        <dbReference type="ChEBI" id="CHEBI:16526"/>
        <dbReference type="ChEBI" id="CHEBI:58613"/>
        <dbReference type="ChEBI" id="CHEBI:58866"/>
        <dbReference type="EC" id="4.1.1.48"/>
    </reaction>
</comment>
<keyword evidence="5 9" id="KW-0210">Decarboxylase</keyword>
<dbReference type="AlphaFoldDB" id="A0A5B8U9A6"/>
<comment type="pathway">
    <text evidence="2 9">Amino-acid biosynthesis; L-tryptophan biosynthesis; L-tryptophan from chorismate: step 4/5.</text>
</comment>
<evidence type="ECO:0000256" key="7">
    <source>
        <dbReference type="ARBA" id="ARBA00023141"/>
    </source>
</evidence>
<gene>
    <name evidence="9 11" type="primary">trpC</name>
    <name evidence="11" type="ORF">FSW04_19950</name>
</gene>
<keyword evidence="12" id="KW-1185">Reference proteome</keyword>
<dbReference type="HAMAP" id="MF_00134_B">
    <property type="entry name" value="IGPS_B"/>
    <property type="match status" value="1"/>
</dbReference>
<dbReference type="FunFam" id="3.20.20.70:FF:000024">
    <property type="entry name" value="Indole-3-glycerol phosphate synthase"/>
    <property type="match status" value="1"/>
</dbReference>
<dbReference type="EC" id="4.1.1.48" evidence="9"/>
<evidence type="ECO:0000256" key="4">
    <source>
        <dbReference type="ARBA" id="ARBA00022605"/>
    </source>
</evidence>
<name>A0A5B8U9A6_9ACTN</name>
<dbReference type="Gene3D" id="3.20.20.70">
    <property type="entry name" value="Aldolase class I"/>
    <property type="match status" value="1"/>
</dbReference>
<evidence type="ECO:0000313" key="12">
    <source>
        <dbReference type="Proteomes" id="UP000321805"/>
    </source>
</evidence>
<evidence type="ECO:0000259" key="10">
    <source>
        <dbReference type="Pfam" id="PF00218"/>
    </source>
</evidence>
<evidence type="ECO:0000256" key="6">
    <source>
        <dbReference type="ARBA" id="ARBA00022822"/>
    </source>
</evidence>
<keyword evidence="6 9" id="KW-0822">Tryptophan biosynthesis</keyword>
<keyword evidence="7 9" id="KW-0057">Aromatic amino acid biosynthesis</keyword>
<dbReference type="GO" id="GO:0004425">
    <property type="term" value="F:indole-3-glycerol-phosphate synthase activity"/>
    <property type="evidence" value="ECO:0007669"/>
    <property type="project" value="UniProtKB-UniRule"/>
</dbReference>
<dbReference type="InterPro" id="IPR045186">
    <property type="entry name" value="Indole-3-glycerol_P_synth"/>
</dbReference>
<evidence type="ECO:0000256" key="2">
    <source>
        <dbReference type="ARBA" id="ARBA00004696"/>
    </source>
</evidence>
<dbReference type="RefSeq" id="WP_146921985.1">
    <property type="nucleotide sequence ID" value="NZ_CP042430.1"/>
</dbReference>
<dbReference type="Pfam" id="PF00218">
    <property type="entry name" value="IGPS"/>
    <property type="match status" value="1"/>
</dbReference>
<evidence type="ECO:0000256" key="8">
    <source>
        <dbReference type="ARBA" id="ARBA00023239"/>
    </source>
</evidence>
<keyword evidence="4 9" id="KW-0028">Amino-acid biosynthesis</keyword>
<dbReference type="KEGG" id="bsol:FSW04_19950"/>
<reference evidence="11 12" key="1">
    <citation type="journal article" date="2018" name="J. Microbiol.">
        <title>Baekduia soli gen. nov., sp. nov., a novel bacterium isolated from the soil of Baekdu Mountain and proposal of a novel family name, Baekduiaceae fam. nov.</title>
        <authorList>
            <person name="An D.S."/>
            <person name="Siddiqi M.Z."/>
            <person name="Kim K.H."/>
            <person name="Yu H.S."/>
            <person name="Im W.T."/>
        </authorList>
    </citation>
    <scope>NUCLEOTIDE SEQUENCE [LARGE SCALE GENOMIC DNA]</scope>
    <source>
        <strain evidence="11 12">BR7-21</strain>
    </source>
</reference>
<dbReference type="InterPro" id="IPR013785">
    <property type="entry name" value="Aldolase_TIM"/>
</dbReference>
<evidence type="ECO:0000313" key="11">
    <source>
        <dbReference type="EMBL" id="QEC49620.1"/>
    </source>
</evidence>